<dbReference type="InterPro" id="IPR034391">
    <property type="entry name" value="AdoMet-like_SPASM_containing"/>
</dbReference>
<dbReference type="OrthoDB" id="5288924at2"/>
<keyword evidence="3" id="KW-0949">S-adenosyl-L-methionine</keyword>
<dbReference type="Proteomes" id="UP000253529">
    <property type="component" value="Unassembled WGS sequence"/>
</dbReference>
<keyword evidence="2" id="KW-0004">4Fe-4S</keyword>
<dbReference type="PANTHER" id="PTHR11228:SF34">
    <property type="entry name" value="TUNGSTEN-CONTAINING ALDEHYDE FERREDOXIN OXIDOREDUCTASE COFACTOR MODIFYING PROTEIN"/>
    <property type="match status" value="1"/>
</dbReference>
<evidence type="ECO:0000256" key="1">
    <source>
        <dbReference type="ARBA" id="ARBA00001966"/>
    </source>
</evidence>
<dbReference type="InterPro" id="IPR013785">
    <property type="entry name" value="Aldolase_TIM"/>
</dbReference>
<dbReference type="EMBL" id="QNRK01000010">
    <property type="protein sequence ID" value="RBP14144.1"/>
    <property type="molecule type" value="Genomic_DNA"/>
</dbReference>
<dbReference type="PANTHER" id="PTHR11228">
    <property type="entry name" value="RADICAL SAM DOMAIN PROTEIN"/>
    <property type="match status" value="1"/>
</dbReference>
<keyword evidence="5" id="KW-0408">Iron</keyword>
<dbReference type="InterPro" id="IPR023885">
    <property type="entry name" value="4Fe4S-binding_SPASM_dom"/>
</dbReference>
<proteinExistence type="predicted"/>
<dbReference type="CDD" id="cd01335">
    <property type="entry name" value="Radical_SAM"/>
    <property type="match status" value="1"/>
</dbReference>
<evidence type="ECO:0000256" key="4">
    <source>
        <dbReference type="ARBA" id="ARBA00022723"/>
    </source>
</evidence>
<dbReference type="SFLD" id="SFLDS00029">
    <property type="entry name" value="Radical_SAM"/>
    <property type="match status" value="1"/>
</dbReference>
<organism evidence="9 10">
    <name type="scientific">Roseiarcus fermentans</name>
    <dbReference type="NCBI Taxonomy" id="1473586"/>
    <lineage>
        <taxon>Bacteria</taxon>
        <taxon>Pseudomonadati</taxon>
        <taxon>Pseudomonadota</taxon>
        <taxon>Alphaproteobacteria</taxon>
        <taxon>Hyphomicrobiales</taxon>
        <taxon>Roseiarcaceae</taxon>
        <taxon>Roseiarcus</taxon>
    </lineage>
</organism>
<keyword evidence="10" id="KW-1185">Reference proteome</keyword>
<comment type="caution">
    <text evidence="9">The sequence shown here is derived from an EMBL/GenBank/DDBJ whole genome shotgun (WGS) entry which is preliminary data.</text>
</comment>
<dbReference type="Gene3D" id="3.20.20.70">
    <property type="entry name" value="Aldolase class I"/>
    <property type="match status" value="1"/>
</dbReference>
<comment type="cofactor">
    <cofactor evidence="1">
        <name>[4Fe-4S] cluster</name>
        <dbReference type="ChEBI" id="CHEBI:49883"/>
    </cofactor>
</comment>
<accession>A0A366FHK6</accession>
<dbReference type="SFLD" id="SFLDG01387">
    <property type="entry name" value="BtrN-like_SPASM_domain_contain"/>
    <property type="match status" value="1"/>
</dbReference>
<dbReference type="AlphaFoldDB" id="A0A366FHK6"/>
<gene>
    <name evidence="9" type="ORF">DFR50_110170</name>
</gene>
<sequence>MRRIHQDWRGNSVLVSVRNAWRRVDWFTRGLSPAQMWNGAAAAASFALRLERLRSWPVLVKIDISPACNLHCTYCVHAAPSDDASDPLSEQSFSKRQRISVSEYESIIRQIAGHSAAVALYYVGDPLMHPELARFCAIAGTAGLNSHVSTNFSLTLSERRLAALVRSGLTNLTVCVDSMRQERYQLTRVGGKISLVLDNLERLLRLRRAAGQTRPHVEVQFIKYQHNADEVDDAAAWCRSRGVDQFTEFWGNLHNYADLDPARCSGGAPREPHLFPHCAWPWFAMQVKFDGNVIPCCYHRVGEQYRRGGDPRHVGNVSQGIFEIWNSPAYRRLRRLAIDPGASAEQDSSFCAGCPTLFAGAASERIMVADRTSWDAAFFRSASGKTVRRRSAA</sequence>
<evidence type="ECO:0000256" key="3">
    <source>
        <dbReference type="ARBA" id="ARBA00022691"/>
    </source>
</evidence>
<evidence type="ECO:0000256" key="6">
    <source>
        <dbReference type="ARBA" id="ARBA00023014"/>
    </source>
</evidence>
<dbReference type="InterPro" id="IPR007197">
    <property type="entry name" value="rSAM"/>
</dbReference>
<dbReference type="GO" id="GO:0051536">
    <property type="term" value="F:iron-sulfur cluster binding"/>
    <property type="evidence" value="ECO:0007669"/>
    <property type="project" value="UniProtKB-KW"/>
</dbReference>
<keyword evidence="6" id="KW-0411">Iron-sulfur</keyword>
<evidence type="ECO:0000259" key="7">
    <source>
        <dbReference type="Pfam" id="PF04055"/>
    </source>
</evidence>
<dbReference type="SFLD" id="SFLDG01067">
    <property type="entry name" value="SPASM/twitch_domain_containing"/>
    <property type="match status" value="1"/>
</dbReference>
<dbReference type="InterPro" id="IPR050377">
    <property type="entry name" value="Radical_SAM_PqqE_MftC-like"/>
</dbReference>
<feature type="domain" description="Radical SAM core" evidence="7">
    <location>
        <begin position="64"/>
        <end position="206"/>
    </location>
</feature>
<keyword evidence="4" id="KW-0479">Metal-binding</keyword>
<protein>
    <submittedName>
        <fullName evidence="9">MoaA/NifB/PqqE/SkfB family radical SAM enzyme</fullName>
    </submittedName>
</protein>
<evidence type="ECO:0000259" key="8">
    <source>
        <dbReference type="Pfam" id="PF13186"/>
    </source>
</evidence>
<dbReference type="CDD" id="cd21109">
    <property type="entry name" value="SPASM"/>
    <property type="match status" value="1"/>
</dbReference>
<dbReference type="InterPro" id="IPR058240">
    <property type="entry name" value="rSAM_sf"/>
</dbReference>
<name>A0A366FHK6_9HYPH</name>
<dbReference type="Pfam" id="PF13186">
    <property type="entry name" value="SPASM"/>
    <property type="match status" value="1"/>
</dbReference>
<dbReference type="Pfam" id="PF04055">
    <property type="entry name" value="Radical_SAM"/>
    <property type="match status" value="1"/>
</dbReference>
<evidence type="ECO:0000256" key="5">
    <source>
        <dbReference type="ARBA" id="ARBA00023004"/>
    </source>
</evidence>
<feature type="domain" description="4Fe4S-binding SPASM" evidence="8">
    <location>
        <begin position="278"/>
        <end position="355"/>
    </location>
</feature>
<dbReference type="SUPFAM" id="SSF102114">
    <property type="entry name" value="Radical SAM enzymes"/>
    <property type="match status" value="1"/>
</dbReference>
<evidence type="ECO:0000313" key="9">
    <source>
        <dbReference type="EMBL" id="RBP14144.1"/>
    </source>
</evidence>
<evidence type="ECO:0000313" key="10">
    <source>
        <dbReference type="Proteomes" id="UP000253529"/>
    </source>
</evidence>
<reference evidence="9 10" key="1">
    <citation type="submission" date="2018-06" db="EMBL/GenBank/DDBJ databases">
        <title>Genomic Encyclopedia of Type Strains, Phase IV (KMG-IV): sequencing the most valuable type-strain genomes for metagenomic binning, comparative biology and taxonomic classification.</title>
        <authorList>
            <person name="Goeker M."/>
        </authorList>
    </citation>
    <scope>NUCLEOTIDE SEQUENCE [LARGE SCALE GENOMIC DNA]</scope>
    <source>
        <strain evidence="9 10">DSM 24875</strain>
    </source>
</reference>
<dbReference type="GO" id="GO:0046872">
    <property type="term" value="F:metal ion binding"/>
    <property type="evidence" value="ECO:0007669"/>
    <property type="project" value="UniProtKB-KW"/>
</dbReference>
<evidence type="ECO:0000256" key="2">
    <source>
        <dbReference type="ARBA" id="ARBA00022485"/>
    </source>
</evidence>
<dbReference type="RefSeq" id="WP_113889272.1">
    <property type="nucleotide sequence ID" value="NZ_QNRK01000010.1"/>
</dbReference>
<dbReference type="GO" id="GO:0003824">
    <property type="term" value="F:catalytic activity"/>
    <property type="evidence" value="ECO:0007669"/>
    <property type="project" value="InterPro"/>
</dbReference>